<accession>H6NI92</accession>
<proteinExistence type="predicted"/>
<name>H6NI92_9BACL</name>
<evidence type="ECO:0000313" key="2">
    <source>
        <dbReference type="EMBL" id="AFC31495.1"/>
    </source>
</evidence>
<dbReference type="InterPro" id="IPR029052">
    <property type="entry name" value="Metallo-depent_PP-like"/>
</dbReference>
<dbReference type="STRING" id="1116391.PM3016_4755"/>
<dbReference type="NCBIfam" id="TIGR03729">
    <property type="entry name" value="acc_ester"/>
    <property type="match status" value="1"/>
</dbReference>
<feature type="domain" description="Calcineurin-like phosphoesterase" evidence="1">
    <location>
        <begin position="1"/>
        <end position="232"/>
    </location>
</feature>
<evidence type="ECO:0000313" key="3">
    <source>
        <dbReference type="Proteomes" id="UP000007523"/>
    </source>
</evidence>
<reference evidence="2 3" key="1">
    <citation type="journal article" date="2012" name="J. Bacteriol.">
        <title>Complete Genome Sequence of Paenibacillus mucilaginosus 3016, a Bacterium Functional as Microbial Fertilizer.</title>
        <authorList>
            <person name="Ma M."/>
            <person name="Wang Z."/>
            <person name="Li L."/>
            <person name="Jiang X."/>
            <person name="Guan D."/>
            <person name="Cao F."/>
            <person name="Chen H."/>
            <person name="Wang X."/>
            <person name="Shen D."/>
            <person name="Du B."/>
            <person name="Li J."/>
        </authorList>
    </citation>
    <scope>NUCLEOTIDE SEQUENCE [LARGE SCALE GENOMIC DNA]</scope>
    <source>
        <strain evidence="2 3">3016</strain>
    </source>
</reference>
<dbReference type="InterPro" id="IPR052963">
    <property type="entry name" value="Pantetheine_PDE"/>
</dbReference>
<dbReference type="InterPro" id="IPR004843">
    <property type="entry name" value="Calcineurin-like_PHP"/>
</dbReference>
<protein>
    <recommendedName>
        <fullName evidence="1">Calcineurin-like phosphoesterase domain-containing protein</fullName>
    </recommendedName>
</protein>
<sequence length="291" mass="33323">MKISVVSDLHIDTYPPSAAAGILDALCTVVQERSPGLLLIAGDLSSDYRLTLEALGEIERRTGLPCLMVPGNHDVWNRHARQLGTWDIYNRLLDYPHNLARGPYRVNAEWVVIGDLGWYDFSLGDPRFTQEEFLRMEYGGRVWNDREFAPWDRPAPEMHRYFVEKLEAQLEAHRGSRILLVTHAVPHRHFTVPLPNETWSYFNAFLGSEAYADLIARHTDSIRYAVCGHVHYRKRLTFHRTELICSCLGYAKEWRSSDVLEEMRRAVTDLELAGEGHAGTRENIGNGYTKG</sequence>
<dbReference type="GO" id="GO:0016787">
    <property type="term" value="F:hydrolase activity"/>
    <property type="evidence" value="ECO:0007669"/>
    <property type="project" value="InterPro"/>
</dbReference>
<dbReference type="RefSeq" id="WP_014371187.1">
    <property type="nucleotide sequence ID" value="NC_016935.1"/>
</dbReference>
<dbReference type="Proteomes" id="UP000007523">
    <property type="component" value="Chromosome"/>
</dbReference>
<evidence type="ECO:0000259" key="1">
    <source>
        <dbReference type="Pfam" id="PF00149"/>
    </source>
</evidence>
<keyword evidence="3" id="KW-1185">Reference proteome</keyword>
<organism evidence="2 3">
    <name type="scientific">Paenibacillus mucilaginosus 3016</name>
    <dbReference type="NCBI Taxonomy" id="1116391"/>
    <lineage>
        <taxon>Bacteria</taxon>
        <taxon>Bacillati</taxon>
        <taxon>Bacillota</taxon>
        <taxon>Bacilli</taxon>
        <taxon>Bacillales</taxon>
        <taxon>Paenibacillaceae</taxon>
        <taxon>Paenibacillus</taxon>
    </lineage>
</organism>
<dbReference type="EMBL" id="CP003235">
    <property type="protein sequence ID" value="AFC31495.1"/>
    <property type="molecule type" value="Genomic_DNA"/>
</dbReference>
<dbReference type="Pfam" id="PF00149">
    <property type="entry name" value="Metallophos"/>
    <property type="match status" value="1"/>
</dbReference>
<dbReference type="HOGENOM" id="CLU_077420_1_0_9"/>
<dbReference type="PANTHER" id="PTHR36492">
    <property type="match status" value="1"/>
</dbReference>
<dbReference type="KEGG" id="pmq:PM3016_4755"/>
<dbReference type="PANTHER" id="PTHR36492:SF2">
    <property type="entry name" value="[ACYL-CARRIER-PROTEIN] PHOSPHODIESTERASE PPTH"/>
    <property type="match status" value="1"/>
</dbReference>
<dbReference type="InterPro" id="IPR022302">
    <property type="entry name" value="Phosphoesterase_putative"/>
</dbReference>
<gene>
    <name evidence="2" type="ORF">PM3016_4755</name>
</gene>
<dbReference type="AlphaFoldDB" id="H6NI92"/>
<dbReference type="Gene3D" id="3.60.21.10">
    <property type="match status" value="1"/>
</dbReference>
<dbReference type="SUPFAM" id="SSF56300">
    <property type="entry name" value="Metallo-dependent phosphatases"/>
    <property type="match status" value="1"/>
</dbReference>